<dbReference type="CDD" id="cd11317">
    <property type="entry name" value="AmyAc_bac_euk_AmyA"/>
    <property type="match status" value="1"/>
</dbReference>
<dbReference type="SUPFAM" id="SSF51445">
    <property type="entry name" value="(Trans)glycosidases"/>
    <property type="match status" value="1"/>
</dbReference>
<evidence type="ECO:0000256" key="2">
    <source>
        <dbReference type="ARBA" id="ARBA00001913"/>
    </source>
</evidence>
<dbReference type="SMART" id="SM00642">
    <property type="entry name" value="Aamy"/>
    <property type="match status" value="1"/>
</dbReference>
<proteinExistence type="inferred from homology"/>
<organism evidence="15 16">
    <name type="scientific">Kineosporia babensis</name>
    <dbReference type="NCBI Taxonomy" id="499548"/>
    <lineage>
        <taxon>Bacteria</taxon>
        <taxon>Bacillati</taxon>
        <taxon>Actinomycetota</taxon>
        <taxon>Actinomycetes</taxon>
        <taxon>Kineosporiales</taxon>
        <taxon>Kineosporiaceae</taxon>
        <taxon>Kineosporia</taxon>
    </lineage>
</organism>
<evidence type="ECO:0000256" key="3">
    <source>
        <dbReference type="ARBA" id="ARBA00008061"/>
    </source>
</evidence>
<keyword evidence="6" id="KW-0479">Metal-binding</keyword>
<feature type="domain" description="Glycosyl hydrolase family 13 catalytic" evidence="14">
    <location>
        <begin position="42"/>
        <end position="412"/>
    </location>
</feature>
<evidence type="ECO:0000256" key="5">
    <source>
        <dbReference type="ARBA" id="ARBA00017303"/>
    </source>
</evidence>
<sequence length="507" mass="53650">MSVRSSSLSALAVLAAIGLPLVGIQALDSPSTPPAAGPGRSDVMANLFQWNWTSVATECTDVLGPAGYAGVQVSQPADSLKRTELGNGSDTVLHPWWEIYQPVSYDLAGRMGTEAEFRAMVKTCRQAGVKVYVDAVVNHMTGQGAISYGGRKYSHFEYPGLYDAADFHQKGTDCPSTTGGIDDFNNLQQVRKCELVGLADLRTDRPKVQNELAGYLNKLIGWGVSGFRVDAAKHVGQADMIALQKKLRNTVDGSRPYVALEIFGGGPGYLSPQAFTSAGSAVLGLDGDIQLKNAFKSYPVDAPGSLATLQGFGEGSGLTPSEKTLSFVQNHDTERNGDSLNYKDGATNVLAQQFLLAYGYGTPQVYSSFAWDATDASPPSDQDGYITDTDCASKEWVCVHSDPAVTGMVSFHNHVGKAPVKNWWDDGGNLIAFSRGNAGWVALNNDKVDKTATFSTGLPAGTYCNVTTGVAKKGKCSGPTVTVGANGKAKVTVKGKSAVAFTKADRV</sequence>
<evidence type="ECO:0000256" key="11">
    <source>
        <dbReference type="RuleBase" id="RU003615"/>
    </source>
</evidence>
<evidence type="ECO:0000313" key="16">
    <source>
        <dbReference type="Proteomes" id="UP001138997"/>
    </source>
</evidence>
<evidence type="ECO:0000259" key="13">
    <source>
        <dbReference type="SMART" id="SM00632"/>
    </source>
</evidence>
<comment type="catalytic activity">
    <reaction evidence="1 12">
        <text>Endohydrolysis of (1-&gt;4)-alpha-D-glucosidic linkages in polysaccharides containing three or more (1-&gt;4)-alpha-linked D-glucose units.</text>
        <dbReference type="EC" id="3.2.1.1"/>
    </reaction>
</comment>
<gene>
    <name evidence="15" type="ORF">LR394_26580</name>
</gene>
<dbReference type="InterPro" id="IPR017853">
    <property type="entry name" value="GH"/>
</dbReference>
<dbReference type="GO" id="GO:0005975">
    <property type="term" value="P:carbohydrate metabolic process"/>
    <property type="evidence" value="ECO:0007669"/>
    <property type="project" value="InterPro"/>
</dbReference>
<dbReference type="InterPro" id="IPR013780">
    <property type="entry name" value="Glyco_hydro_b"/>
</dbReference>
<comment type="caution">
    <text evidence="15">The sequence shown here is derived from an EMBL/GenBank/DDBJ whole genome shotgun (WGS) entry which is preliminary data.</text>
</comment>
<feature type="domain" description="Alpha-amylase C-terminal" evidence="13">
    <location>
        <begin position="421"/>
        <end position="505"/>
    </location>
</feature>
<dbReference type="RefSeq" id="WP_231447030.1">
    <property type="nucleotide sequence ID" value="NZ_JAJOMB010000016.1"/>
</dbReference>
<dbReference type="InterPro" id="IPR031319">
    <property type="entry name" value="A-amylase_C"/>
</dbReference>
<dbReference type="PANTHER" id="PTHR43447">
    <property type="entry name" value="ALPHA-AMYLASE"/>
    <property type="match status" value="1"/>
</dbReference>
<comment type="similarity">
    <text evidence="3 11">Belongs to the glycosyl hydrolase 13 family.</text>
</comment>
<evidence type="ECO:0000256" key="7">
    <source>
        <dbReference type="ARBA" id="ARBA00022801"/>
    </source>
</evidence>
<dbReference type="Proteomes" id="UP001138997">
    <property type="component" value="Unassembled WGS sequence"/>
</dbReference>
<keyword evidence="8" id="KW-0106">Calcium</keyword>
<evidence type="ECO:0000256" key="10">
    <source>
        <dbReference type="ARBA" id="ARBA00023295"/>
    </source>
</evidence>
<keyword evidence="9 12" id="KW-0119">Carbohydrate metabolism</keyword>
<evidence type="ECO:0000256" key="8">
    <source>
        <dbReference type="ARBA" id="ARBA00022837"/>
    </source>
</evidence>
<keyword evidence="7 12" id="KW-0378">Hydrolase</keyword>
<dbReference type="GO" id="GO:0004556">
    <property type="term" value="F:alpha-amylase activity"/>
    <property type="evidence" value="ECO:0007669"/>
    <property type="project" value="UniProtKB-UniRule"/>
</dbReference>
<dbReference type="SUPFAM" id="SSF51011">
    <property type="entry name" value="Glycosyl hydrolase domain"/>
    <property type="match status" value="1"/>
</dbReference>
<dbReference type="GO" id="GO:0046872">
    <property type="term" value="F:metal ion binding"/>
    <property type="evidence" value="ECO:0007669"/>
    <property type="project" value="UniProtKB-KW"/>
</dbReference>
<name>A0A9X1NJ10_9ACTN</name>
<evidence type="ECO:0000256" key="9">
    <source>
        <dbReference type="ARBA" id="ARBA00023277"/>
    </source>
</evidence>
<reference evidence="15" key="1">
    <citation type="submission" date="2021-11" db="EMBL/GenBank/DDBJ databases">
        <title>Streptomyces corallinus and Kineosporia corallina sp. nov., two new coral-derived marine actinobacteria.</title>
        <authorList>
            <person name="Buangrab K."/>
            <person name="Sutthacheep M."/>
            <person name="Yeemin T."/>
            <person name="Harunari E."/>
            <person name="Igarashi Y."/>
            <person name="Sripreechasak P."/>
            <person name="Kanchanasin P."/>
            <person name="Tanasupawat S."/>
            <person name="Phongsopitanun W."/>
        </authorList>
    </citation>
    <scope>NUCLEOTIDE SEQUENCE</scope>
    <source>
        <strain evidence="15">JCM 31032</strain>
    </source>
</reference>
<comment type="cofactor">
    <cofactor evidence="2">
        <name>Ca(2+)</name>
        <dbReference type="ChEBI" id="CHEBI:29108"/>
    </cofactor>
</comment>
<keyword evidence="10 12" id="KW-0326">Glycosidase</keyword>
<dbReference type="PRINTS" id="PR00110">
    <property type="entry name" value="ALPHAAMYLASE"/>
</dbReference>
<dbReference type="InterPro" id="IPR006046">
    <property type="entry name" value="Alpha_amylase"/>
</dbReference>
<evidence type="ECO:0000256" key="4">
    <source>
        <dbReference type="ARBA" id="ARBA00012595"/>
    </source>
</evidence>
<evidence type="ECO:0000256" key="1">
    <source>
        <dbReference type="ARBA" id="ARBA00000548"/>
    </source>
</evidence>
<evidence type="ECO:0000256" key="12">
    <source>
        <dbReference type="RuleBase" id="RU361134"/>
    </source>
</evidence>
<keyword evidence="16" id="KW-1185">Reference proteome</keyword>
<dbReference type="InterPro" id="IPR006048">
    <property type="entry name" value="A-amylase/branching_C"/>
</dbReference>
<dbReference type="EMBL" id="JAJOMB010000016">
    <property type="protein sequence ID" value="MCD5314479.1"/>
    <property type="molecule type" value="Genomic_DNA"/>
</dbReference>
<evidence type="ECO:0000259" key="14">
    <source>
        <dbReference type="SMART" id="SM00642"/>
    </source>
</evidence>
<dbReference type="EC" id="3.2.1.1" evidence="4 12"/>
<evidence type="ECO:0000313" key="15">
    <source>
        <dbReference type="EMBL" id="MCD5314479.1"/>
    </source>
</evidence>
<dbReference type="Pfam" id="PF02806">
    <property type="entry name" value="Alpha-amylase_C"/>
    <property type="match status" value="1"/>
</dbReference>
<accession>A0A9X1NJ10</accession>
<evidence type="ECO:0000256" key="6">
    <source>
        <dbReference type="ARBA" id="ARBA00022723"/>
    </source>
</evidence>
<dbReference type="SMART" id="SM00632">
    <property type="entry name" value="Aamy_C"/>
    <property type="match status" value="1"/>
</dbReference>
<dbReference type="Pfam" id="PF00128">
    <property type="entry name" value="Alpha-amylase"/>
    <property type="match status" value="1"/>
</dbReference>
<protein>
    <recommendedName>
        <fullName evidence="5 12">Alpha-amylase</fullName>
        <ecNumber evidence="4 12">3.2.1.1</ecNumber>
    </recommendedName>
</protein>
<dbReference type="AlphaFoldDB" id="A0A9X1NJ10"/>
<dbReference type="InterPro" id="IPR006047">
    <property type="entry name" value="GH13_cat_dom"/>
</dbReference>
<dbReference type="Gene3D" id="2.60.40.1180">
    <property type="entry name" value="Golgi alpha-mannosidase II"/>
    <property type="match status" value="1"/>
</dbReference>
<dbReference type="Gene3D" id="3.20.20.80">
    <property type="entry name" value="Glycosidases"/>
    <property type="match status" value="1"/>
</dbReference>